<comment type="similarity">
    <text evidence="1 8">Belongs to the glycosyl hydrolase 43 family.</text>
</comment>
<protein>
    <submittedName>
        <fullName evidence="10">Beta-xylosidase</fullName>
    </submittedName>
</protein>
<evidence type="ECO:0000256" key="2">
    <source>
        <dbReference type="ARBA" id="ARBA00022651"/>
    </source>
</evidence>
<gene>
    <name evidence="10" type="ORF">C7T94_10375</name>
</gene>
<keyword evidence="2" id="KW-0624">Polysaccharide degradation</keyword>
<organism evidence="10 11">
    <name type="scientific">Pedobacter yulinensis</name>
    <dbReference type="NCBI Taxonomy" id="2126353"/>
    <lineage>
        <taxon>Bacteria</taxon>
        <taxon>Pseudomonadati</taxon>
        <taxon>Bacteroidota</taxon>
        <taxon>Sphingobacteriia</taxon>
        <taxon>Sphingobacteriales</taxon>
        <taxon>Sphingobacteriaceae</taxon>
        <taxon>Pedobacter</taxon>
    </lineage>
</organism>
<dbReference type="InterPro" id="IPR023296">
    <property type="entry name" value="Glyco_hydro_beta-prop_sf"/>
</dbReference>
<feature type="active site" description="Proton donor" evidence="6">
    <location>
        <position position="195"/>
    </location>
</feature>
<evidence type="ECO:0000256" key="4">
    <source>
        <dbReference type="ARBA" id="ARBA00023277"/>
    </source>
</evidence>
<evidence type="ECO:0000256" key="7">
    <source>
        <dbReference type="PIRSR" id="PIRSR606710-2"/>
    </source>
</evidence>
<dbReference type="CDD" id="cd08991">
    <property type="entry name" value="GH43_HoAraf43-like"/>
    <property type="match status" value="1"/>
</dbReference>
<dbReference type="InterPro" id="IPR052176">
    <property type="entry name" value="Glycosyl_Hydrlase_43_Enz"/>
</dbReference>
<evidence type="ECO:0000256" key="6">
    <source>
        <dbReference type="PIRSR" id="PIRSR606710-1"/>
    </source>
</evidence>
<name>A0A2T3HN29_9SPHI</name>
<feature type="chain" id="PRO_5015643216" evidence="9">
    <location>
        <begin position="23"/>
        <end position="317"/>
    </location>
</feature>
<evidence type="ECO:0000313" key="11">
    <source>
        <dbReference type="Proteomes" id="UP000240912"/>
    </source>
</evidence>
<comment type="caution">
    <text evidence="10">The sequence shown here is derived from an EMBL/GenBank/DDBJ whole genome shotgun (WGS) entry which is preliminary data.</text>
</comment>
<dbReference type="Pfam" id="PF04616">
    <property type="entry name" value="Glyco_hydro_43"/>
    <property type="match status" value="1"/>
</dbReference>
<dbReference type="EMBL" id="PYLS01000005">
    <property type="protein sequence ID" value="PST83791.1"/>
    <property type="molecule type" value="Genomic_DNA"/>
</dbReference>
<dbReference type="OrthoDB" id="3308423at2"/>
<evidence type="ECO:0000313" key="10">
    <source>
        <dbReference type="EMBL" id="PST83791.1"/>
    </source>
</evidence>
<keyword evidence="11" id="KW-1185">Reference proteome</keyword>
<dbReference type="AlphaFoldDB" id="A0A2T3HN29"/>
<evidence type="ECO:0000256" key="5">
    <source>
        <dbReference type="ARBA" id="ARBA00023295"/>
    </source>
</evidence>
<evidence type="ECO:0000256" key="9">
    <source>
        <dbReference type="SAM" id="SignalP"/>
    </source>
</evidence>
<accession>A0A2T3HN29</accession>
<dbReference type="PANTHER" id="PTHR43772:SF2">
    <property type="entry name" value="PUTATIVE (AFU_ORTHOLOGUE AFUA_2G04480)-RELATED"/>
    <property type="match status" value="1"/>
</dbReference>
<dbReference type="Gene3D" id="2.115.10.20">
    <property type="entry name" value="Glycosyl hydrolase domain, family 43"/>
    <property type="match status" value="1"/>
</dbReference>
<keyword evidence="9" id="KW-0732">Signal</keyword>
<evidence type="ECO:0000256" key="1">
    <source>
        <dbReference type="ARBA" id="ARBA00009865"/>
    </source>
</evidence>
<proteinExistence type="inferred from homology"/>
<evidence type="ECO:0000256" key="3">
    <source>
        <dbReference type="ARBA" id="ARBA00022801"/>
    </source>
</evidence>
<keyword evidence="2" id="KW-0858">Xylan degradation</keyword>
<reference evidence="10 11" key="1">
    <citation type="submission" date="2018-03" db="EMBL/GenBank/DDBJ databases">
        <authorList>
            <person name="Keele B.F."/>
        </authorList>
    </citation>
    <scope>NUCLEOTIDE SEQUENCE [LARGE SCALE GENOMIC DNA]</scope>
    <source>
        <strain evidence="10 11">YL28-9</strain>
    </source>
</reference>
<feature type="signal peptide" evidence="9">
    <location>
        <begin position="1"/>
        <end position="22"/>
    </location>
</feature>
<dbReference type="Proteomes" id="UP000240912">
    <property type="component" value="Unassembled WGS sequence"/>
</dbReference>
<dbReference type="GO" id="GO:0004553">
    <property type="term" value="F:hydrolase activity, hydrolyzing O-glycosyl compounds"/>
    <property type="evidence" value="ECO:0007669"/>
    <property type="project" value="InterPro"/>
</dbReference>
<dbReference type="InterPro" id="IPR006710">
    <property type="entry name" value="Glyco_hydro_43"/>
</dbReference>
<keyword evidence="5 8" id="KW-0326">Glycosidase</keyword>
<feature type="site" description="Important for catalytic activity, responsible for pKa modulation of the active site Glu and correct orientation of both the proton donor and substrate" evidence="7">
    <location>
        <position position="134"/>
    </location>
</feature>
<dbReference type="RefSeq" id="WP_107216056.1">
    <property type="nucleotide sequence ID" value="NZ_KZ686269.1"/>
</dbReference>
<keyword evidence="4" id="KW-0119">Carbohydrate metabolism</keyword>
<feature type="active site" description="Proton acceptor" evidence="6">
    <location>
        <position position="34"/>
    </location>
</feature>
<dbReference type="PANTHER" id="PTHR43772">
    <property type="entry name" value="ENDO-1,4-BETA-XYLANASE"/>
    <property type="match status" value="1"/>
</dbReference>
<sequence>MKPIYKCLLAGMVLFRTADLHAQEPPENNILLADPSVYAEKGLYYLYGTGEATGFKVYTSKDLEHWNDGGFALKKGESFGDRGFWAPQVFKYRGKYHMAYVANEQIALATADSPLGPFKQTVLKHLKSTQRQIDPFVLIENGKIYLYHVRVDPGNQLFVAEMLPDLSDIRPETLKHCVSATLPWENTTNSWPVAEGPTVIKHKGLYYLFYTANDFRNPDYAVGYATSRHPAGPFTKFAGNPVLDKKLVKMNGTGHGDLFKGPGNKLFYVFHTHFSNTKVGRRRTAIVPLNFEKSAAGGDQVVPDASALIWLRETPGK</sequence>
<dbReference type="SUPFAM" id="SSF75005">
    <property type="entry name" value="Arabinanase/levansucrase/invertase"/>
    <property type="match status" value="1"/>
</dbReference>
<evidence type="ECO:0000256" key="8">
    <source>
        <dbReference type="RuleBase" id="RU361187"/>
    </source>
</evidence>
<dbReference type="GO" id="GO:0045493">
    <property type="term" value="P:xylan catabolic process"/>
    <property type="evidence" value="ECO:0007669"/>
    <property type="project" value="UniProtKB-KW"/>
</dbReference>
<keyword evidence="3 8" id="KW-0378">Hydrolase</keyword>